<dbReference type="EMBL" id="BAAAXF010000027">
    <property type="protein sequence ID" value="GAA3496943.1"/>
    <property type="molecule type" value="Genomic_DNA"/>
</dbReference>
<proteinExistence type="predicted"/>
<gene>
    <name evidence="2" type="ORF">GCM10019016_040440</name>
</gene>
<evidence type="ECO:0000313" key="3">
    <source>
        <dbReference type="Proteomes" id="UP001501455"/>
    </source>
</evidence>
<sequence>MDTAWTMAVGQDVLYPGVRGGRRSVADRAVAAYSRRMMKAATGSYAAASAIWDVTSMRTPPTRMFHPAAFLAALAGSPLPPLARAPMTPGEREVLRGLDRTGV</sequence>
<dbReference type="Proteomes" id="UP001501455">
    <property type="component" value="Unassembled WGS sequence"/>
</dbReference>
<keyword evidence="3" id="KW-1185">Reference proteome</keyword>
<reference evidence="3" key="1">
    <citation type="journal article" date="2019" name="Int. J. Syst. Evol. Microbiol.">
        <title>The Global Catalogue of Microorganisms (GCM) 10K type strain sequencing project: providing services to taxonomists for standard genome sequencing and annotation.</title>
        <authorList>
            <consortium name="The Broad Institute Genomics Platform"/>
            <consortium name="The Broad Institute Genome Sequencing Center for Infectious Disease"/>
            <person name="Wu L."/>
            <person name="Ma J."/>
        </authorList>
    </citation>
    <scope>NUCLEOTIDE SEQUENCE [LARGE SCALE GENOMIC DNA]</scope>
    <source>
        <strain evidence="3">JCM 4816</strain>
    </source>
</reference>
<feature type="region of interest" description="Disordered" evidence="1">
    <location>
        <begin position="84"/>
        <end position="103"/>
    </location>
</feature>
<comment type="caution">
    <text evidence="2">The sequence shown here is derived from an EMBL/GenBank/DDBJ whole genome shotgun (WGS) entry which is preliminary data.</text>
</comment>
<evidence type="ECO:0000313" key="2">
    <source>
        <dbReference type="EMBL" id="GAA3496943.1"/>
    </source>
</evidence>
<protein>
    <submittedName>
        <fullName evidence="2">Uncharacterized protein</fullName>
    </submittedName>
</protein>
<accession>A0ABP6TQJ5</accession>
<feature type="compositionally biased region" description="Basic and acidic residues" evidence="1">
    <location>
        <begin position="90"/>
        <end position="103"/>
    </location>
</feature>
<evidence type="ECO:0000256" key="1">
    <source>
        <dbReference type="SAM" id="MobiDB-lite"/>
    </source>
</evidence>
<organism evidence="2 3">
    <name type="scientific">Streptomyces prasinosporus</name>
    <dbReference type="NCBI Taxonomy" id="68256"/>
    <lineage>
        <taxon>Bacteria</taxon>
        <taxon>Bacillati</taxon>
        <taxon>Actinomycetota</taxon>
        <taxon>Actinomycetes</taxon>
        <taxon>Kitasatosporales</taxon>
        <taxon>Streptomycetaceae</taxon>
        <taxon>Streptomyces</taxon>
        <taxon>Streptomyces albogriseolus group</taxon>
    </lineage>
</organism>
<name>A0ABP6TQJ5_9ACTN</name>